<gene>
    <name evidence="1" type="ORF">METZ01_LOCUS261718</name>
</gene>
<sequence>VIQEQLMKMNSKRKRIVLLQNGDGLVTV</sequence>
<dbReference type="AlphaFoldDB" id="A0A382J9H9"/>
<feature type="non-terminal residue" evidence="1">
    <location>
        <position position="28"/>
    </location>
</feature>
<evidence type="ECO:0000313" key="1">
    <source>
        <dbReference type="EMBL" id="SVC08864.1"/>
    </source>
</evidence>
<name>A0A382J9H9_9ZZZZ</name>
<reference evidence="1" key="1">
    <citation type="submission" date="2018-05" db="EMBL/GenBank/DDBJ databases">
        <authorList>
            <person name="Lanie J.A."/>
            <person name="Ng W.-L."/>
            <person name="Kazmierczak K.M."/>
            <person name="Andrzejewski T.M."/>
            <person name="Davidsen T.M."/>
            <person name="Wayne K.J."/>
            <person name="Tettelin H."/>
            <person name="Glass J.I."/>
            <person name="Rusch D."/>
            <person name="Podicherti R."/>
            <person name="Tsui H.-C.T."/>
            <person name="Winkler M.E."/>
        </authorList>
    </citation>
    <scope>NUCLEOTIDE SEQUENCE</scope>
</reference>
<dbReference type="EMBL" id="UINC01072893">
    <property type="protein sequence ID" value="SVC08864.1"/>
    <property type="molecule type" value="Genomic_DNA"/>
</dbReference>
<accession>A0A382J9H9</accession>
<feature type="non-terminal residue" evidence="1">
    <location>
        <position position="1"/>
    </location>
</feature>
<organism evidence="1">
    <name type="scientific">marine metagenome</name>
    <dbReference type="NCBI Taxonomy" id="408172"/>
    <lineage>
        <taxon>unclassified sequences</taxon>
        <taxon>metagenomes</taxon>
        <taxon>ecological metagenomes</taxon>
    </lineage>
</organism>
<proteinExistence type="predicted"/>
<protein>
    <submittedName>
        <fullName evidence="1">Uncharacterized protein</fullName>
    </submittedName>
</protein>